<evidence type="ECO:0000256" key="6">
    <source>
        <dbReference type="ARBA" id="ARBA00023242"/>
    </source>
</evidence>
<dbReference type="PANTHER" id="PTHR36562">
    <property type="entry name" value="SERINE/ARGININE REPETITIVE MATRIX 2"/>
    <property type="match status" value="1"/>
</dbReference>
<dbReference type="Gene3D" id="6.10.140.420">
    <property type="match status" value="1"/>
</dbReference>
<dbReference type="InterPro" id="IPR051372">
    <property type="entry name" value="CWC21"/>
</dbReference>
<evidence type="ECO:0000256" key="4">
    <source>
        <dbReference type="ARBA" id="ARBA00022728"/>
    </source>
</evidence>
<dbReference type="CDD" id="cd21372">
    <property type="entry name" value="cwf21_CWC21-like"/>
    <property type="match status" value="1"/>
</dbReference>
<keyword evidence="3" id="KW-0507">mRNA processing</keyword>
<comment type="caution">
    <text evidence="9">The sequence shown here is derived from an EMBL/GenBank/DDBJ whole genome shotgun (WGS) entry which is preliminary data.</text>
</comment>
<evidence type="ECO:0000259" key="8">
    <source>
        <dbReference type="SMART" id="SM01115"/>
    </source>
</evidence>
<keyword evidence="5" id="KW-0508">mRNA splicing</keyword>
<dbReference type="AlphaFoldDB" id="A0A1Y1WX23"/>
<gene>
    <name evidence="9" type="ORF">K493DRAFT_171148</name>
</gene>
<feature type="region of interest" description="Disordered" evidence="7">
    <location>
        <begin position="150"/>
        <end position="194"/>
    </location>
</feature>
<sequence>MYNGIGLSTPRGSGTNGFVVRNLSALRDRKEPFSKFDSQRDYKPSTRKPDQGILEHDRKRQIELKCFTLQTELEDEGLPEDEIEKKVSELRESLLLELTNTNERDAKELKVHDTHQLAQAKEIENAKMMQALGINQDTYVEGAAFDEEKRAATKEAMRAKRELESLERSRKEDRGRSHRVERDSSKTRSRNRRR</sequence>
<evidence type="ECO:0000256" key="2">
    <source>
        <dbReference type="ARBA" id="ARBA00005954"/>
    </source>
</evidence>
<feature type="non-terminal residue" evidence="9">
    <location>
        <position position="194"/>
    </location>
</feature>
<dbReference type="STRING" id="1314790.A0A1Y1WX23"/>
<organism evidence="9 10">
    <name type="scientific">Basidiobolus meristosporus CBS 931.73</name>
    <dbReference type="NCBI Taxonomy" id="1314790"/>
    <lineage>
        <taxon>Eukaryota</taxon>
        <taxon>Fungi</taxon>
        <taxon>Fungi incertae sedis</taxon>
        <taxon>Zoopagomycota</taxon>
        <taxon>Entomophthoromycotina</taxon>
        <taxon>Basidiobolomycetes</taxon>
        <taxon>Basidiobolales</taxon>
        <taxon>Basidiobolaceae</taxon>
        <taxon>Basidiobolus</taxon>
    </lineage>
</organism>
<dbReference type="GO" id="GO:0005681">
    <property type="term" value="C:spliceosomal complex"/>
    <property type="evidence" value="ECO:0007669"/>
    <property type="project" value="UniProtKB-KW"/>
</dbReference>
<dbReference type="OrthoDB" id="10267305at2759"/>
<name>A0A1Y1WX23_9FUNG</name>
<feature type="domain" description="CWF21" evidence="8">
    <location>
        <begin position="54"/>
        <end position="99"/>
    </location>
</feature>
<evidence type="ECO:0000256" key="3">
    <source>
        <dbReference type="ARBA" id="ARBA00022664"/>
    </source>
</evidence>
<evidence type="ECO:0000313" key="9">
    <source>
        <dbReference type="EMBL" id="ORX78080.1"/>
    </source>
</evidence>
<evidence type="ECO:0000256" key="1">
    <source>
        <dbReference type="ARBA" id="ARBA00004123"/>
    </source>
</evidence>
<keyword evidence="10" id="KW-1185">Reference proteome</keyword>
<dbReference type="InterPro" id="IPR013170">
    <property type="entry name" value="mRNA_splic_Cwf21_dom"/>
</dbReference>
<keyword evidence="6" id="KW-0539">Nucleus</keyword>
<dbReference type="PANTHER" id="PTHR36562:SF5">
    <property type="entry name" value="SERINE_ARGININE REPETITIVE MATRIX 2"/>
    <property type="match status" value="1"/>
</dbReference>
<evidence type="ECO:0000313" key="10">
    <source>
        <dbReference type="Proteomes" id="UP000193498"/>
    </source>
</evidence>
<evidence type="ECO:0000256" key="7">
    <source>
        <dbReference type="SAM" id="MobiDB-lite"/>
    </source>
</evidence>
<accession>A0A1Y1WX23</accession>
<dbReference type="FunCoup" id="A0A1Y1WX23">
    <property type="interactions" value="61"/>
</dbReference>
<comment type="similarity">
    <text evidence="2">Belongs to the CWC21 family.</text>
</comment>
<dbReference type="GO" id="GO:0006397">
    <property type="term" value="P:mRNA processing"/>
    <property type="evidence" value="ECO:0007669"/>
    <property type="project" value="UniProtKB-KW"/>
</dbReference>
<feature type="compositionally biased region" description="Basic and acidic residues" evidence="7">
    <location>
        <begin position="150"/>
        <end position="186"/>
    </location>
</feature>
<proteinExistence type="inferred from homology"/>
<dbReference type="Proteomes" id="UP000193498">
    <property type="component" value="Unassembled WGS sequence"/>
</dbReference>
<comment type="subcellular location">
    <subcellularLocation>
        <location evidence="1">Nucleus</location>
    </subcellularLocation>
</comment>
<dbReference type="EMBL" id="MCFE01000845">
    <property type="protein sequence ID" value="ORX78080.1"/>
    <property type="molecule type" value="Genomic_DNA"/>
</dbReference>
<dbReference type="SMART" id="SM01115">
    <property type="entry name" value="cwf21"/>
    <property type="match status" value="1"/>
</dbReference>
<reference evidence="9 10" key="1">
    <citation type="submission" date="2016-07" db="EMBL/GenBank/DDBJ databases">
        <title>Pervasive Adenine N6-methylation of Active Genes in Fungi.</title>
        <authorList>
            <consortium name="DOE Joint Genome Institute"/>
            <person name="Mondo S.J."/>
            <person name="Dannebaum R.O."/>
            <person name="Kuo R.C."/>
            <person name="Labutti K."/>
            <person name="Haridas S."/>
            <person name="Kuo A."/>
            <person name="Salamov A."/>
            <person name="Ahrendt S.R."/>
            <person name="Lipzen A."/>
            <person name="Sullivan W."/>
            <person name="Andreopoulos W.B."/>
            <person name="Clum A."/>
            <person name="Lindquist E."/>
            <person name="Daum C."/>
            <person name="Ramamoorthy G.K."/>
            <person name="Gryganskyi A."/>
            <person name="Culley D."/>
            <person name="Magnuson J.K."/>
            <person name="James T.Y."/>
            <person name="O'Malley M.A."/>
            <person name="Stajich J.E."/>
            <person name="Spatafora J.W."/>
            <person name="Visel A."/>
            <person name="Grigoriev I.V."/>
        </authorList>
    </citation>
    <scope>NUCLEOTIDE SEQUENCE [LARGE SCALE GENOMIC DNA]</scope>
    <source>
        <strain evidence="9 10">CBS 931.73</strain>
    </source>
</reference>
<dbReference type="InParanoid" id="A0A1Y1WX23"/>
<protein>
    <submittedName>
        <fullName evidence="9">Cwf21-domain-containing protein</fullName>
    </submittedName>
</protein>
<keyword evidence="4" id="KW-0747">Spliceosome</keyword>
<feature type="region of interest" description="Disordered" evidence="7">
    <location>
        <begin position="30"/>
        <end position="56"/>
    </location>
</feature>
<dbReference type="GO" id="GO:0008380">
    <property type="term" value="P:RNA splicing"/>
    <property type="evidence" value="ECO:0007669"/>
    <property type="project" value="UniProtKB-KW"/>
</dbReference>
<dbReference type="Pfam" id="PF08312">
    <property type="entry name" value="cwf21"/>
    <property type="match status" value="1"/>
</dbReference>
<evidence type="ECO:0000256" key="5">
    <source>
        <dbReference type="ARBA" id="ARBA00023187"/>
    </source>
</evidence>